<dbReference type="Gene3D" id="1.10.238.10">
    <property type="entry name" value="EF-hand"/>
    <property type="match status" value="1"/>
</dbReference>
<dbReference type="GO" id="GO:0005509">
    <property type="term" value="F:calcium ion binding"/>
    <property type="evidence" value="ECO:0007669"/>
    <property type="project" value="InterPro"/>
</dbReference>
<dbReference type="InterPro" id="IPR002048">
    <property type="entry name" value="EF_hand_dom"/>
</dbReference>
<dbReference type="PROSITE" id="PS50222">
    <property type="entry name" value="EF_HAND_2"/>
    <property type="match status" value="1"/>
</dbReference>
<gene>
    <name evidence="3" type="ORF">JBS370_LOCUS37916</name>
</gene>
<dbReference type="PROSITE" id="PS00018">
    <property type="entry name" value="EF_HAND_1"/>
    <property type="match status" value="1"/>
</dbReference>
<dbReference type="InterPro" id="IPR011992">
    <property type="entry name" value="EF-hand-dom_pair"/>
</dbReference>
<keyword evidence="1" id="KW-0106">Calcium</keyword>
<comment type="caution">
    <text evidence="3">The sequence shown here is derived from an EMBL/GenBank/DDBJ whole genome shotgun (WGS) entry which is preliminary data.</text>
</comment>
<feature type="domain" description="EF-hand" evidence="2">
    <location>
        <begin position="17"/>
        <end position="47"/>
    </location>
</feature>
<evidence type="ECO:0000313" key="4">
    <source>
        <dbReference type="Proteomes" id="UP000663836"/>
    </source>
</evidence>
<dbReference type="Proteomes" id="UP000663836">
    <property type="component" value="Unassembled WGS sequence"/>
</dbReference>
<proteinExistence type="predicted"/>
<dbReference type="InterPro" id="IPR018247">
    <property type="entry name" value="EF_Hand_1_Ca_BS"/>
</dbReference>
<evidence type="ECO:0000313" key="3">
    <source>
        <dbReference type="EMBL" id="CAF4231999.1"/>
    </source>
</evidence>
<protein>
    <recommendedName>
        <fullName evidence="2">EF-hand domain-containing protein</fullName>
    </recommendedName>
</protein>
<dbReference type="SUPFAM" id="SSF47473">
    <property type="entry name" value="EF-hand"/>
    <property type="match status" value="1"/>
</dbReference>
<feature type="non-terminal residue" evidence="3">
    <location>
        <position position="1"/>
    </location>
</feature>
<reference evidence="3" key="1">
    <citation type="submission" date="2021-02" db="EMBL/GenBank/DDBJ databases">
        <authorList>
            <person name="Nowell W R."/>
        </authorList>
    </citation>
    <scope>NUCLEOTIDE SEQUENCE</scope>
</reference>
<dbReference type="Pfam" id="PF13499">
    <property type="entry name" value="EF-hand_7"/>
    <property type="match status" value="1"/>
</dbReference>
<dbReference type="AlphaFoldDB" id="A0A820DH14"/>
<name>A0A820DH14_9BILA</name>
<accession>A0A820DH14</accession>
<evidence type="ECO:0000259" key="2">
    <source>
        <dbReference type="PROSITE" id="PS50222"/>
    </source>
</evidence>
<dbReference type="PROSITE" id="PS00303">
    <property type="entry name" value="S100_CABP"/>
    <property type="match status" value="1"/>
</dbReference>
<dbReference type="EMBL" id="CAJOBD010018995">
    <property type="protein sequence ID" value="CAF4231999.1"/>
    <property type="molecule type" value="Genomic_DNA"/>
</dbReference>
<evidence type="ECO:0000256" key="1">
    <source>
        <dbReference type="ARBA" id="ARBA00022837"/>
    </source>
</evidence>
<organism evidence="3 4">
    <name type="scientific">Rotaria sordida</name>
    <dbReference type="NCBI Taxonomy" id="392033"/>
    <lineage>
        <taxon>Eukaryota</taxon>
        <taxon>Metazoa</taxon>
        <taxon>Spiralia</taxon>
        <taxon>Gnathifera</taxon>
        <taxon>Rotifera</taxon>
        <taxon>Eurotatoria</taxon>
        <taxon>Bdelloidea</taxon>
        <taxon>Philodinida</taxon>
        <taxon>Philodinidae</taxon>
        <taxon>Rotaria</taxon>
    </lineage>
</organism>
<dbReference type="InterPro" id="IPR001751">
    <property type="entry name" value="S100/CaBP7/8-like_CS"/>
</dbReference>
<sequence>DTMFDCAENYFTHTRHLTRPELESMISSLDTSGDGKVSFEEFCRLFD</sequence>